<comment type="caution">
    <text evidence="2">The sequence shown here is derived from an EMBL/GenBank/DDBJ whole genome shotgun (WGS) entry which is preliminary data.</text>
</comment>
<dbReference type="Proteomes" id="UP001138989">
    <property type="component" value="Unassembled WGS sequence"/>
</dbReference>
<sequence>MRLASGMLSGQRLGLRCSFDERLRDRTVTKITDLKKTGEHGMLKFIGGTAGIIFIIGLIVVIGIFKLLF</sequence>
<feature type="transmembrane region" description="Helical" evidence="1">
    <location>
        <begin position="45"/>
        <end position="68"/>
    </location>
</feature>
<dbReference type="InterPro" id="IPR057715">
    <property type="entry name" value="YohP-like"/>
</dbReference>
<accession>A0A9X1SQN6</accession>
<evidence type="ECO:0000256" key="1">
    <source>
        <dbReference type="SAM" id="Phobius"/>
    </source>
</evidence>
<dbReference type="RefSeq" id="WP_230697853.1">
    <property type="nucleotide sequence ID" value="NZ_JAINWF010000016.1"/>
</dbReference>
<keyword evidence="1" id="KW-1133">Transmembrane helix</keyword>
<dbReference type="Pfam" id="PF25659">
    <property type="entry name" value="YohP"/>
    <property type="match status" value="1"/>
</dbReference>
<keyword evidence="1" id="KW-0812">Transmembrane</keyword>
<keyword evidence="3" id="KW-1185">Reference proteome</keyword>
<reference evidence="2" key="1">
    <citation type="submission" date="2021-08" db="EMBL/GenBank/DDBJ databases">
        <title>Isolation and characterization of neutrophilic mixotrophic iron-oxidizing bacteria from deep-sea hydrothermal vents.</title>
        <authorList>
            <person name="He Y."/>
        </authorList>
    </citation>
    <scope>NUCLEOTIDE SEQUENCE</scope>
    <source>
        <strain evidence="2">IOP_13</strain>
    </source>
</reference>
<name>A0A9X1SQN6_9GAMM</name>
<protein>
    <submittedName>
        <fullName evidence="2">Uncharacterized protein</fullName>
    </submittedName>
</protein>
<evidence type="ECO:0000313" key="3">
    <source>
        <dbReference type="Proteomes" id="UP001138989"/>
    </source>
</evidence>
<evidence type="ECO:0000313" key="2">
    <source>
        <dbReference type="EMBL" id="MCD1610210.1"/>
    </source>
</evidence>
<gene>
    <name evidence="2" type="ORF">K7H17_20350</name>
</gene>
<proteinExistence type="predicted"/>
<dbReference type="AlphaFoldDB" id="A0A9X1SQN6"/>
<dbReference type="EMBL" id="JAINWF010000016">
    <property type="protein sequence ID" value="MCD1610210.1"/>
    <property type="molecule type" value="Genomic_DNA"/>
</dbReference>
<keyword evidence="1" id="KW-0472">Membrane</keyword>
<organism evidence="2 3">
    <name type="scientific">Stutzerimonas kunmingensis</name>
    <dbReference type="NCBI Taxonomy" id="1211807"/>
    <lineage>
        <taxon>Bacteria</taxon>
        <taxon>Pseudomonadati</taxon>
        <taxon>Pseudomonadota</taxon>
        <taxon>Gammaproteobacteria</taxon>
        <taxon>Pseudomonadales</taxon>
        <taxon>Pseudomonadaceae</taxon>
        <taxon>Stutzerimonas</taxon>
    </lineage>
</organism>